<keyword evidence="3 6" id="KW-0812">Transmembrane</keyword>
<sequence length="81" mass="8280">SAFILMLGVMMVAAPGVPGGAIMAAIGILQSMLGFDETMIGLMISLYIAMDSFGTATNVTTSGAVAIIVDEINKSKLRAKA</sequence>
<name>A0A5J4Q8G1_9ZZZZ</name>
<dbReference type="InterPro" id="IPR036458">
    <property type="entry name" value="Na:dicarbo_symporter_sf"/>
</dbReference>
<evidence type="ECO:0000256" key="4">
    <source>
        <dbReference type="ARBA" id="ARBA00022989"/>
    </source>
</evidence>
<evidence type="ECO:0000256" key="5">
    <source>
        <dbReference type="ARBA" id="ARBA00023136"/>
    </source>
</evidence>
<evidence type="ECO:0000313" key="7">
    <source>
        <dbReference type="EMBL" id="KAA6317194.1"/>
    </source>
</evidence>
<dbReference type="GO" id="GO:0016020">
    <property type="term" value="C:membrane"/>
    <property type="evidence" value="ECO:0007669"/>
    <property type="project" value="UniProtKB-SubCell"/>
</dbReference>
<keyword evidence="2" id="KW-0813">Transport</keyword>
<organism evidence="7">
    <name type="scientific">termite gut metagenome</name>
    <dbReference type="NCBI Taxonomy" id="433724"/>
    <lineage>
        <taxon>unclassified sequences</taxon>
        <taxon>metagenomes</taxon>
        <taxon>organismal metagenomes</taxon>
    </lineage>
</organism>
<gene>
    <name evidence="7" type="ORF">EZS27_032611</name>
</gene>
<feature type="transmembrane region" description="Helical" evidence="6">
    <location>
        <begin position="6"/>
        <end position="29"/>
    </location>
</feature>
<evidence type="ECO:0000256" key="2">
    <source>
        <dbReference type="ARBA" id="ARBA00022448"/>
    </source>
</evidence>
<dbReference type="SUPFAM" id="SSF118215">
    <property type="entry name" value="Proton glutamate symport protein"/>
    <property type="match status" value="1"/>
</dbReference>
<dbReference type="GO" id="GO:0015293">
    <property type="term" value="F:symporter activity"/>
    <property type="evidence" value="ECO:0007669"/>
    <property type="project" value="InterPro"/>
</dbReference>
<keyword evidence="5 6" id="KW-0472">Membrane</keyword>
<evidence type="ECO:0000256" key="6">
    <source>
        <dbReference type="SAM" id="Phobius"/>
    </source>
</evidence>
<protein>
    <recommendedName>
        <fullName evidence="8">Serine/threonine transporter SstT</fullName>
    </recommendedName>
</protein>
<dbReference type="InterPro" id="IPR001991">
    <property type="entry name" value="Na-dicarboxylate_symporter"/>
</dbReference>
<dbReference type="AlphaFoldDB" id="A0A5J4Q8G1"/>
<dbReference type="EMBL" id="SNRY01004603">
    <property type="protein sequence ID" value="KAA6317194.1"/>
    <property type="molecule type" value="Genomic_DNA"/>
</dbReference>
<reference evidence="7" key="1">
    <citation type="submission" date="2019-03" db="EMBL/GenBank/DDBJ databases">
        <title>Single cell metagenomics reveals metabolic interactions within the superorganism composed of flagellate Streblomastix strix and complex community of Bacteroidetes bacteria on its surface.</title>
        <authorList>
            <person name="Treitli S.C."/>
            <person name="Kolisko M."/>
            <person name="Husnik F."/>
            <person name="Keeling P."/>
            <person name="Hampl V."/>
        </authorList>
    </citation>
    <scope>NUCLEOTIDE SEQUENCE</scope>
    <source>
        <strain evidence="7">STM</strain>
    </source>
</reference>
<accession>A0A5J4Q8G1</accession>
<dbReference type="Pfam" id="PF00375">
    <property type="entry name" value="SDF"/>
    <property type="match status" value="1"/>
</dbReference>
<proteinExistence type="predicted"/>
<dbReference type="Gene3D" id="1.10.3860.10">
    <property type="entry name" value="Sodium:dicarboxylate symporter"/>
    <property type="match status" value="1"/>
</dbReference>
<evidence type="ECO:0000256" key="3">
    <source>
        <dbReference type="ARBA" id="ARBA00022692"/>
    </source>
</evidence>
<evidence type="ECO:0000256" key="1">
    <source>
        <dbReference type="ARBA" id="ARBA00004141"/>
    </source>
</evidence>
<comment type="caution">
    <text evidence="7">The sequence shown here is derived from an EMBL/GenBank/DDBJ whole genome shotgun (WGS) entry which is preliminary data.</text>
</comment>
<evidence type="ECO:0008006" key="8">
    <source>
        <dbReference type="Google" id="ProtNLM"/>
    </source>
</evidence>
<keyword evidence="4 6" id="KW-1133">Transmembrane helix</keyword>
<feature type="non-terminal residue" evidence="7">
    <location>
        <position position="1"/>
    </location>
</feature>
<comment type="subcellular location">
    <subcellularLocation>
        <location evidence="1">Membrane</location>
        <topology evidence="1">Multi-pass membrane protein</topology>
    </subcellularLocation>
</comment>